<organism evidence="4 5">
    <name type="scientific">candidate division KSB3 bacterium</name>
    <dbReference type="NCBI Taxonomy" id="2044937"/>
    <lineage>
        <taxon>Bacteria</taxon>
        <taxon>candidate division KSB3</taxon>
    </lineage>
</organism>
<dbReference type="NCBIfam" id="TIGR00412">
    <property type="entry name" value="redox_disulf_2"/>
    <property type="match status" value="1"/>
</dbReference>
<evidence type="ECO:0000256" key="2">
    <source>
        <dbReference type="PIRSR" id="PIRSR037031-51"/>
    </source>
</evidence>
<dbReference type="InterPro" id="IPR005243">
    <property type="entry name" value="THIRX-like_proc"/>
</dbReference>
<dbReference type="PIRSF" id="PIRSF037031">
    <property type="entry name" value="Redox_disulphide_2"/>
    <property type="match status" value="1"/>
</dbReference>
<dbReference type="PANTHER" id="PTHR36450:SF1">
    <property type="entry name" value="THIOREDOXIN"/>
    <property type="match status" value="1"/>
</dbReference>
<dbReference type="AlphaFoldDB" id="A0A9D5JY31"/>
<dbReference type="InterPro" id="IPR012336">
    <property type="entry name" value="Thioredoxin-like_fold"/>
</dbReference>
<dbReference type="EMBL" id="WJJP01000500">
    <property type="protein sequence ID" value="MBD3325942.1"/>
    <property type="molecule type" value="Genomic_DNA"/>
</dbReference>
<dbReference type="Proteomes" id="UP000649604">
    <property type="component" value="Unassembled WGS sequence"/>
</dbReference>
<feature type="active site" description="Nucleophile" evidence="1">
    <location>
        <position position="11"/>
    </location>
</feature>
<dbReference type="InterPro" id="IPR036249">
    <property type="entry name" value="Thioredoxin-like_sf"/>
</dbReference>
<feature type="active site" description="Nucleophile" evidence="1">
    <location>
        <position position="14"/>
    </location>
</feature>
<name>A0A9D5JY31_9BACT</name>
<feature type="disulfide bond" description="Redox-active" evidence="2">
    <location>
        <begin position="11"/>
        <end position="14"/>
    </location>
</feature>
<sequence length="77" mass="8140">MKKLQVLGSGCPKCKKLAENTELAAKELGIEYELEKVTDVNDIVSFGVTLTPALAVDGDVKLVGKVPGVEELKALIA</sequence>
<comment type="caution">
    <text evidence="4">The sequence shown here is derived from an EMBL/GenBank/DDBJ whole genome shotgun (WGS) entry which is preliminary data.</text>
</comment>
<dbReference type="PANTHER" id="PTHR36450">
    <property type="entry name" value="THIOREDOXIN"/>
    <property type="match status" value="1"/>
</dbReference>
<protein>
    <submittedName>
        <fullName evidence="4">Thioredoxin family protein</fullName>
    </submittedName>
</protein>
<keyword evidence="2" id="KW-1015">Disulfide bond</keyword>
<gene>
    <name evidence="4" type="ORF">GF339_15250</name>
</gene>
<keyword evidence="2" id="KW-0676">Redox-active center</keyword>
<evidence type="ECO:0000313" key="4">
    <source>
        <dbReference type="EMBL" id="MBD3325942.1"/>
    </source>
</evidence>
<feature type="domain" description="Thioredoxin-like fold" evidence="3">
    <location>
        <begin position="3"/>
        <end position="76"/>
    </location>
</feature>
<evidence type="ECO:0000259" key="3">
    <source>
        <dbReference type="Pfam" id="PF13192"/>
    </source>
</evidence>
<dbReference type="Pfam" id="PF13192">
    <property type="entry name" value="Thioredoxin_3"/>
    <property type="match status" value="1"/>
</dbReference>
<dbReference type="SUPFAM" id="SSF52833">
    <property type="entry name" value="Thioredoxin-like"/>
    <property type="match status" value="1"/>
</dbReference>
<proteinExistence type="predicted"/>
<dbReference type="Gene3D" id="3.40.30.10">
    <property type="entry name" value="Glutaredoxin"/>
    <property type="match status" value="1"/>
</dbReference>
<evidence type="ECO:0000256" key="1">
    <source>
        <dbReference type="PIRSR" id="PIRSR037031-50"/>
    </source>
</evidence>
<reference evidence="4" key="1">
    <citation type="submission" date="2019-11" db="EMBL/GenBank/DDBJ databases">
        <title>Microbial mats filling the niche in hypersaline microbial mats.</title>
        <authorList>
            <person name="Wong H.L."/>
            <person name="Macleod F.I."/>
            <person name="White R.A. III"/>
            <person name="Burns B.P."/>
        </authorList>
    </citation>
    <scope>NUCLEOTIDE SEQUENCE</scope>
    <source>
        <strain evidence="4">Rbin_158</strain>
    </source>
</reference>
<accession>A0A9D5JY31</accession>
<evidence type="ECO:0000313" key="5">
    <source>
        <dbReference type="Proteomes" id="UP000649604"/>
    </source>
</evidence>